<reference evidence="2" key="1">
    <citation type="journal article" date="2019" name="Int. J. Syst. Evol. Microbiol.">
        <title>The Global Catalogue of Microorganisms (GCM) 10K type strain sequencing project: providing services to taxonomists for standard genome sequencing and annotation.</title>
        <authorList>
            <consortium name="The Broad Institute Genomics Platform"/>
            <consortium name="The Broad Institute Genome Sequencing Center for Infectious Disease"/>
            <person name="Wu L."/>
            <person name="Ma J."/>
        </authorList>
    </citation>
    <scope>NUCLEOTIDE SEQUENCE [LARGE SCALE GENOMIC DNA]</scope>
    <source>
        <strain evidence="2">JCM 17939</strain>
    </source>
</reference>
<name>A0ABP8UHU5_9ACTN</name>
<comment type="caution">
    <text evidence="1">The sequence shown here is derived from an EMBL/GenBank/DDBJ whole genome shotgun (WGS) entry which is preliminary data.</text>
</comment>
<evidence type="ECO:0000313" key="1">
    <source>
        <dbReference type="EMBL" id="GAA4631516.1"/>
    </source>
</evidence>
<dbReference type="RefSeq" id="WP_345434568.1">
    <property type="nucleotide sequence ID" value="NZ_BAABHK010000009.1"/>
</dbReference>
<evidence type="ECO:0008006" key="3">
    <source>
        <dbReference type="Google" id="ProtNLM"/>
    </source>
</evidence>
<organism evidence="1 2">
    <name type="scientific">Actinoallomurus vinaceus</name>
    <dbReference type="NCBI Taxonomy" id="1080074"/>
    <lineage>
        <taxon>Bacteria</taxon>
        <taxon>Bacillati</taxon>
        <taxon>Actinomycetota</taxon>
        <taxon>Actinomycetes</taxon>
        <taxon>Streptosporangiales</taxon>
        <taxon>Thermomonosporaceae</taxon>
        <taxon>Actinoallomurus</taxon>
    </lineage>
</organism>
<dbReference type="EMBL" id="BAABHK010000009">
    <property type="protein sequence ID" value="GAA4631516.1"/>
    <property type="molecule type" value="Genomic_DNA"/>
</dbReference>
<evidence type="ECO:0000313" key="2">
    <source>
        <dbReference type="Proteomes" id="UP001501442"/>
    </source>
</evidence>
<dbReference type="Proteomes" id="UP001501442">
    <property type="component" value="Unassembled WGS sequence"/>
</dbReference>
<sequence length="56" mass="6170">MGIDRRKRLRGADGIEVHHYPGTFHGSSLVGEAAVTRRMIADKLDALRRGLRAGEV</sequence>
<proteinExistence type="predicted"/>
<protein>
    <recommendedName>
        <fullName evidence="3">Alpha/beta hydrolase fold-3 domain-containing protein</fullName>
    </recommendedName>
</protein>
<keyword evidence="2" id="KW-1185">Reference proteome</keyword>
<accession>A0ABP8UHU5</accession>
<gene>
    <name evidence="1" type="ORF">GCM10023196_061240</name>
</gene>